<feature type="region of interest" description="Disordered" evidence="1">
    <location>
        <begin position="154"/>
        <end position="176"/>
    </location>
</feature>
<dbReference type="STRING" id="455432.AWN90_32080"/>
<proteinExistence type="predicted"/>
<evidence type="ECO:0000313" key="2">
    <source>
        <dbReference type="EMBL" id="KZM73302.1"/>
    </source>
</evidence>
<sequence>MDTAGPGAAMTASGRDQATGIRAEADRMWFDELPHTARRSPQGWQVSWLPGRDDLSAEQARDALVVAKLSTGYRMRESARRDWPRIKKLAFGLEVDPRDAVKLVREAEALAREQAIPTPVQQIPHLAVHLPEHPECRDRVVFVDAPVPPTVRTPNRVPGQWLGSGEFLDPDRGMDR</sequence>
<comment type="caution">
    <text evidence="2">The sequence shown here is derived from an EMBL/GenBank/DDBJ whole genome shotgun (WGS) entry which is preliminary data.</text>
</comment>
<evidence type="ECO:0000256" key="1">
    <source>
        <dbReference type="SAM" id="MobiDB-lite"/>
    </source>
</evidence>
<dbReference type="RefSeq" id="WP_067590400.1">
    <property type="nucleotide sequence ID" value="NZ_JABMCZ010000001.1"/>
</dbReference>
<dbReference type="EMBL" id="LWGR01000007">
    <property type="protein sequence ID" value="KZM73302.1"/>
    <property type="molecule type" value="Genomic_DNA"/>
</dbReference>
<reference evidence="2 3" key="1">
    <citation type="submission" date="2016-04" db="EMBL/GenBank/DDBJ databases">
        <authorList>
            <person name="Evans L.H."/>
            <person name="Alamgir A."/>
            <person name="Owens N."/>
            <person name="Weber N.D."/>
            <person name="Virtaneva K."/>
            <person name="Barbian K."/>
            <person name="Babar A."/>
            <person name="Rosenke K."/>
        </authorList>
    </citation>
    <scope>NUCLEOTIDE SEQUENCE [LARGE SCALE GENOMIC DNA]</scope>
    <source>
        <strain evidence="2 3">IFM 0406</strain>
    </source>
</reference>
<dbReference type="AlphaFoldDB" id="A0A164MF26"/>
<dbReference type="Proteomes" id="UP000076512">
    <property type="component" value="Unassembled WGS sequence"/>
</dbReference>
<protein>
    <submittedName>
        <fullName evidence="2">Uncharacterized protein</fullName>
    </submittedName>
</protein>
<keyword evidence="3" id="KW-1185">Reference proteome</keyword>
<evidence type="ECO:0000313" key="3">
    <source>
        <dbReference type="Proteomes" id="UP000076512"/>
    </source>
</evidence>
<name>A0A164MF26_9NOCA</name>
<accession>A0A164MF26</accession>
<gene>
    <name evidence="2" type="ORF">AWN90_32080</name>
</gene>
<organism evidence="2 3">
    <name type="scientific">Nocardia terpenica</name>
    <dbReference type="NCBI Taxonomy" id="455432"/>
    <lineage>
        <taxon>Bacteria</taxon>
        <taxon>Bacillati</taxon>
        <taxon>Actinomycetota</taxon>
        <taxon>Actinomycetes</taxon>
        <taxon>Mycobacteriales</taxon>
        <taxon>Nocardiaceae</taxon>
        <taxon>Nocardia</taxon>
    </lineage>
</organism>